<dbReference type="GO" id="GO:0005840">
    <property type="term" value="C:ribosome"/>
    <property type="evidence" value="ECO:0007669"/>
    <property type="project" value="UniProtKB-KW"/>
</dbReference>
<gene>
    <name evidence="5" type="primary">rplE</name>
    <name evidence="9" type="ORF">COT81_01385</name>
</gene>
<organism evidence="9 10">
    <name type="scientific">Candidatus Buchananbacteria bacterium CG10_big_fil_rev_8_21_14_0_10_42_9</name>
    <dbReference type="NCBI Taxonomy" id="1974526"/>
    <lineage>
        <taxon>Bacteria</taxon>
        <taxon>Candidatus Buchananiibacteriota</taxon>
    </lineage>
</organism>
<keyword evidence="5" id="KW-0694">RNA-binding</keyword>
<dbReference type="InterPro" id="IPR031309">
    <property type="entry name" value="Ribosomal_uL5_C"/>
</dbReference>
<dbReference type="GO" id="GO:0006412">
    <property type="term" value="P:translation"/>
    <property type="evidence" value="ECO:0007669"/>
    <property type="project" value="UniProtKB-UniRule"/>
</dbReference>
<dbReference type="GO" id="GO:0019843">
    <property type="term" value="F:rRNA binding"/>
    <property type="evidence" value="ECO:0007669"/>
    <property type="project" value="UniProtKB-UniRule"/>
</dbReference>
<evidence type="ECO:0000256" key="3">
    <source>
        <dbReference type="ARBA" id="ARBA00023274"/>
    </source>
</evidence>
<dbReference type="InterPro" id="IPR020930">
    <property type="entry name" value="Ribosomal_uL5_bac-type"/>
</dbReference>
<accession>A0A2H0W241</accession>
<dbReference type="GO" id="GO:1990904">
    <property type="term" value="C:ribonucleoprotein complex"/>
    <property type="evidence" value="ECO:0007669"/>
    <property type="project" value="UniProtKB-KW"/>
</dbReference>
<dbReference type="InterPro" id="IPR002132">
    <property type="entry name" value="Ribosomal_uL5"/>
</dbReference>
<name>A0A2H0W241_9BACT</name>
<evidence type="ECO:0000256" key="2">
    <source>
        <dbReference type="ARBA" id="ARBA00022980"/>
    </source>
</evidence>
<dbReference type="EMBL" id="PEZZ01000007">
    <property type="protein sequence ID" value="PIS05414.1"/>
    <property type="molecule type" value="Genomic_DNA"/>
</dbReference>
<feature type="domain" description="Large ribosomal subunit protein uL5 C-terminal" evidence="8">
    <location>
        <begin position="94"/>
        <end position="186"/>
    </location>
</feature>
<dbReference type="Pfam" id="PF00673">
    <property type="entry name" value="Ribosomal_L5_C"/>
    <property type="match status" value="1"/>
</dbReference>
<evidence type="ECO:0000313" key="10">
    <source>
        <dbReference type="Proteomes" id="UP000230935"/>
    </source>
</evidence>
<dbReference type="PROSITE" id="PS00358">
    <property type="entry name" value="RIBOSOMAL_L5"/>
    <property type="match status" value="1"/>
</dbReference>
<dbReference type="AlphaFoldDB" id="A0A2H0W241"/>
<dbReference type="HAMAP" id="MF_01333_B">
    <property type="entry name" value="Ribosomal_uL5_B"/>
    <property type="match status" value="1"/>
</dbReference>
<dbReference type="Proteomes" id="UP000230935">
    <property type="component" value="Unassembled WGS sequence"/>
</dbReference>
<evidence type="ECO:0000256" key="5">
    <source>
        <dbReference type="HAMAP-Rule" id="MF_01333"/>
    </source>
</evidence>
<feature type="domain" description="Large ribosomal subunit protein uL5 N-terminal" evidence="7">
    <location>
        <begin position="33"/>
        <end position="89"/>
    </location>
</feature>
<evidence type="ECO:0000256" key="6">
    <source>
        <dbReference type="RuleBase" id="RU003930"/>
    </source>
</evidence>
<dbReference type="GO" id="GO:0000049">
    <property type="term" value="F:tRNA binding"/>
    <property type="evidence" value="ECO:0007669"/>
    <property type="project" value="UniProtKB-UniRule"/>
</dbReference>
<evidence type="ECO:0000256" key="4">
    <source>
        <dbReference type="ARBA" id="ARBA00035245"/>
    </source>
</evidence>
<dbReference type="Gene3D" id="3.30.1440.10">
    <property type="match status" value="1"/>
</dbReference>
<comment type="caution">
    <text evidence="9">The sequence shown here is derived from an EMBL/GenBank/DDBJ whole genome shotgun (WGS) entry which is preliminary data.</text>
</comment>
<dbReference type="InterPro" id="IPR031310">
    <property type="entry name" value="Ribosomal_uL5_N"/>
</dbReference>
<dbReference type="InterPro" id="IPR022803">
    <property type="entry name" value="Ribosomal_uL5_dom_sf"/>
</dbReference>
<dbReference type="PIRSF" id="PIRSF002161">
    <property type="entry name" value="Ribosomal_L5"/>
    <property type="match status" value="1"/>
</dbReference>
<comment type="similarity">
    <text evidence="1 5 6">Belongs to the universal ribosomal protein uL5 family.</text>
</comment>
<dbReference type="InterPro" id="IPR020929">
    <property type="entry name" value="Ribosomal_uL5_CS"/>
</dbReference>
<keyword evidence="2 5" id="KW-0689">Ribosomal protein</keyword>
<dbReference type="FunFam" id="3.30.1440.10:FF:000001">
    <property type="entry name" value="50S ribosomal protein L5"/>
    <property type="match status" value="1"/>
</dbReference>
<evidence type="ECO:0000256" key="1">
    <source>
        <dbReference type="ARBA" id="ARBA00008553"/>
    </source>
</evidence>
<dbReference type="PANTHER" id="PTHR11994">
    <property type="entry name" value="60S RIBOSOMAL PROTEIN L11-RELATED"/>
    <property type="match status" value="1"/>
</dbReference>
<evidence type="ECO:0000259" key="7">
    <source>
        <dbReference type="Pfam" id="PF00281"/>
    </source>
</evidence>
<dbReference type="NCBIfam" id="NF000585">
    <property type="entry name" value="PRK00010.1"/>
    <property type="match status" value="1"/>
</dbReference>
<evidence type="ECO:0000259" key="8">
    <source>
        <dbReference type="Pfam" id="PF00673"/>
    </source>
</evidence>
<dbReference type="GO" id="GO:0003735">
    <property type="term" value="F:structural constituent of ribosome"/>
    <property type="evidence" value="ECO:0007669"/>
    <property type="project" value="InterPro"/>
</dbReference>
<comment type="function">
    <text evidence="5">This is 1 of the proteins that bind and probably mediate the attachment of the 5S RNA into the large ribosomal subunit, where it forms part of the central protuberance. In the 70S ribosome it contacts protein S13 of the 30S subunit (bridge B1b), connecting the 2 subunits; this bridge is implicated in subunit movement. Contacts the P site tRNA; the 5S rRNA and some of its associated proteins might help stabilize positioning of ribosome-bound tRNAs.</text>
</comment>
<keyword evidence="5" id="KW-0699">rRNA-binding</keyword>
<comment type="subunit">
    <text evidence="5">Part of the 50S ribosomal subunit; part of the 5S rRNA/L5/L18/L25 subcomplex. Contacts the 5S rRNA and the P site tRNA. Forms a bridge to the 30S subunit in the 70S ribosome.</text>
</comment>
<evidence type="ECO:0000313" key="9">
    <source>
        <dbReference type="EMBL" id="PIS05414.1"/>
    </source>
</evidence>
<keyword evidence="5" id="KW-0820">tRNA-binding</keyword>
<dbReference type="SUPFAM" id="SSF55282">
    <property type="entry name" value="RL5-like"/>
    <property type="match status" value="1"/>
</dbReference>
<dbReference type="Pfam" id="PF00281">
    <property type="entry name" value="Ribosomal_L5"/>
    <property type="match status" value="1"/>
</dbReference>
<keyword evidence="3 5" id="KW-0687">Ribonucleoprotein</keyword>
<protein>
    <recommendedName>
        <fullName evidence="4 5">Large ribosomal subunit protein uL5</fullName>
    </recommendedName>
</protein>
<sequence length="188" mass="21009">MTNTNKISNRVKAQEKFKTQVAPALMKDLNLSNAMSVPKINKIVLNVGLGKGLTDPKYNEVVEQTLLRITGQKPIFTKAKKAISNFKIKEGNIVGAKVTLRGPRMYDFLDKLINSALPRVRDFRGISKKLVDEHGNLSLGLKEHIAFPEIRSDEVEKIHGMQITIDTSAQTHNQGVSLLEHFGFPFTK</sequence>
<proteinExistence type="inferred from homology"/>
<reference evidence="10" key="1">
    <citation type="submission" date="2017-09" db="EMBL/GenBank/DDBJ databases">
        <title>Depth-based differentiation of microbial function through sediment-hosted aquifers and enrichment of novel symbionts in the deep terrestrial subsurface.</title>
        <authorList>
            <person name="Probst A.J."/>
            <person name="Ladd B."/>
            <person name="Jarett J.K."/>
            <person name="Geller-Mcgrath D.E."/>
            <person name="Sieber C.M.K."/>
            <person name="Emerson J.B."/>
            <person name="Anantharaman K."/>
            <person name="Thomas B.C."/>
            <person name="Malmstrom R."/>
            <person name="Stieglmeier M."/>
            <person name="Klingl A."/>
            <person name="Woyke T."/>
            <person name="Ryan C.M."/>
            <person name="Banfield J.F."/>
        </authorList>
    </citation>
    <scope>NUCLEOTIDE SEQUENCE [LARGE SCALE GENOMIC DNA]</scope>
</reference>